<dbReference type="PROSITE" id="PS51729">
    <property type="entry name" value="GNAT_YJDJ"/>
    <property type="match status" value="1"/>
</dbReference>
<dbReference type="OrthoDB" id="510731at2"/>
<dbReference type="EMBL" id="RAQO01000005">
    <property type="protein sequence ID" value="RKF18661.1"/>
    <property type="molecule type" value="Genomic_DNA"/>
</dbReference>
<dbReference type="InterPro" id="IPR045057">
    <property type="entry name" value="Gcn5-rel_NAT"/>
</dbReference>
<protein>
    <submittedName>
        <fullName evidence="2">N-acetyltransferase</fullName>
    </submittedName>
</protein>
<evidence type="ECO:0000313" key="2">
    <source>
        <dbReference type="EMBL" id="RKF18661.1"/>
    </source>
</evidence>
<dbReference type="GO" id="GO:0016740">
    <property type="term" value="F:transferase activity"/>
    <property type="evidence" value="ECO:0007669"/>
    <property type="project" value="UniProtKB-KW"/>
</dbReference>
<dbReference type="PANTHER" id="PTHR31435:SF9">
    <property type="entry name" value="PROTEIN NATD1"/>
    <property type="match status" value="1"/>
</dbReference>
<accession>A0A420EDB7</accession>
<reference evidence="2 3" key="1">
    <citation type="submission" date="2018-09" db="EMBL/GenBank/DDBJ databases">
        <authorList>
            <person name="Wang Z."/>
        </authorList>
    </citation>
    <scope>NUCLEOTIDE SEQUENCE [LARGE SCALE GENOMIC DNA]</scope>
    <source>
        <strain evidence="2 3">ALS 81</strain>
    </source>
</reference>
<keyword evidence="2" id="KW-0808">Transferase</keyword>
<name>A0A420EDB7_9ALTE</name>
<dbReference type="Gene3D" id="3.40.630.30">
    <property type="match status" value="1"/>
</dbReference>
<dbReference type="PANTHER" id="PTHR31435">
    <property type="entry name" value="PROTEIN NATD1"/>
    <property type="match status" value="1"/>
</dbReference>
<dbReference type="SUPFAM" id="SSF55729">
    <property type="entry name" value="Acyl-CoA N-acyltransferases (Nat)"/>
    <property type="match status" value="1"/>
</dbReference>
<evidence type="ECO:0000313" key="3">
    <source>
        <dbReference type="Proteomes" id="UP000286482"/>
    </source>
</evidence>
<dbReference type="AlphaFoldDB" id="A0A420EDB7"/>
<dbReference type="RefSeq" id="WP_120354740.1">
    <property type="nucleotide sequence ID" value="NZ_RAQO01000005.1"/>
</dbReference>
<proteinExistence type="predicted"/>
<organism evidence="2 3">
    <name type="scientific">Alginatibacterium sediminis</name>
    <dbReference type="NCBI Taxonomy" id="2164068"/>
    <lineage>
        <taxon>Bacteria</taxon>
        <taxon>Pseudomonadati</taxon>
        <taxon>Pseudomonadota</taxon>
        <taxon>Gammaproteobacteria</taxon>
        <taxon>Alteromonadales</taxon>
        <taxon>Alteromonadaceae</taxon>
        <taxon>Alginatibacterium</taxon>
    </lineage>
</organism>
<comment type="caution">
    <text evidence="2">The sequence shown here is derived from an EMBL/GenBank/DDBJ whole genome shotgun (WGS) entry which is preliminary data.</text>
</comment>
<sequence>MNIEFKQDDIAGAFFVAPWADDTAKLSFQKKSPTLWLVDHTFVPEQFRGQGVAALLVNALIEKSEQEGVKIIPLCSYVAKQFERHPQWQHLLAQAS</sequence>
<gene>
    <name evidence="2" type="ORF">DBZ36_09660</name>
</gene>
<feature type="domain" description="N-acetyltransferase" evidence="1">
    <location>
        <begin position="6"/>
        <end position="93"/>
    </location>
</feature>
<evidence type="ECO:0000259" key="1">
    <source>
        <dbReference type="PROSITE" id="PS51729"/>
    </source>
</evidence>
<dbReference type="InterPro" id="IPR031165">
    <property type="entry name" value="GNAT_YJDJ"/>
</dbReference>
<dbReference type="Proteomes" id="UP000286482">
    <property type="component" value="Unassembled WGS sequence"/>
</dbReference>
<dbReference type="Pfam" id="PF14542">
    <property type="entry name" value="Acetyltransf_CG"/>
    <property type="match status" value="1"/>
</dbReference>
<dbReference type="InterPro" id="IPR016181">
    <property type="entry name" value="Acyl_CoA_acyltransferase"/>
</dbReference>
<dbReference type="CDD" id="cd04301">
    <property type="entry name" value="NAT_SF"/>
    <property type="match status" value="1"/>
</dbReference>
<keyword evidence="3" id="KW-1185">Reference proteome</keyword>